<dbReference type="InterPro" id="IPR041489">
    <property type="entry name" value="PDZ_6"/>
</dbReference>
<evidence type="ECO:0000256" key="9">
    <source>
        <dbReference type="ARBA" id="ARBA00023049"/>
    </source>
</evidence>
<dbReference type="PANTHER" id="PTHR42837:SF2">
    <property type="entry name" value="MEMBRANE METALLOPROTEASE ARASP2, CHLOROPLASTIC-RELATED"/>
    <property type="match status" value="1"/>
</dbReference>
<dbReference type="CDD" id="cd06163">
    <property type="entry name" value="S2P-M50_PDZ_RseP-like"/>
    <property type="match status" value="1"/>
</dbReference>
<feature type="transmembrane region" description="Helical" evidence="11">
    <location>
        <begin position="369"/>
        <end position="391"/>
    </location>
</feature>
<dbReference type="Proteomes" id="UP000474757">
    <property type="component" value="Unassembled WGS sequence"/>
</dbReference>
<organism evidence="13 14">
    <name type="scientific">Pseudoroseicyclus tamaricis</name>
    <dbReference type="NCBI Taxonomy" id="2705421"/>
    <lineage>
        <taxon>Bacteria</taxon>
        <taxon>Pseudomonadati</taxon>
        <taxon>Pseudomonadota</taxon>
        <taxon>Alphaproteobacteria</taxon>
        <taxon>Rhodobacterales</taxon>
        <taxon>Paracoccaceae</taxon>
        <taxon>Pseudoroseicyclus</taxon>
    </lineage>
</organism>
<dbReference type="SMART" id="SM00228">
    <property type="entry name" value="PDZ"/>
    <property type="match status" value="1"/>
</dbReference>
<feature type="transmembrane region" description="Helical" evidence="11">
    <location>
        <begin position="108"/>
        <end position="134"/>
    </location>
</feature>
<dbReference type="RefSeq" id="WP_163891269.1">
    <property type="nucleotide sequence ID" value="NZ_JAAFYS010000002.1"/>
</dbReference>
<keyword evidence="11" id="KW-0479">Metal-binding</keyword>
<dbReference type="CDD" id="cd23081">
    <property type="entry name" value="cpPDZ_EcRseP-like"/>
    <property type="match status" value="1"/>
</dbReference>
<dbReference type="Pfam" id="PF17820">
    <property type="entry name" value="PDZ_6"/>
    <property type="match status" value="1"/>
</dbReference>
<evidence type="ECO:0000256" key="4">
    <source>
        <dbReference type="ARBA" id="ARBA00022670"/>
    </source>
</evidence>
<evidence type="ECO:0000256" key="2">
    <source>
        <dbReference type="ARBA" id="ARBA00004141"/>
    </source>
</evidence>
<accession>A0A6B2JR05</accession>
<evidence type="ECO:0000256" key="5">
    <source>
        <dbReference type="ARBA" id="ARBA00022692"/>
    </source>
</evidence>
<keyword evidence="5 11" id="KW-0812">Transmembrane</keyword>
<dbReference type="EC" id="3.4.24.-" evidence="11"/>
<evidence type="ECO:0000259" key="12">
    <source>
        <dbReference type="PROSITE" id="PS50106"/>
    </source>
</evidence>
<evidence type="ECO:0000256" key="1">
    <source>
        <dbReference type="ARBA" id="ARBA00001947"/>
    </source>
</evidence>
<dbReference type="InterPro" id="IPR004387">
    <property type="entry name" value="Pept_M50_Zn"/>
</dbReference>
<comment type="similarity">
    <text evidence="3 11">Belongs to the peptidase M50B family.</text>
</comment>
<feature type="transmembrane region" description="Helical" evidence="11">
    <location>
        <begin position="12"/>
        <end position="30"/>
    </location>
</feature>
<dbReference type="InterPro" id="IPR036034">
    <property type="entry name" value="PDZ_sf"/>
</dbReference>
<dbReference type="AlphaFoldDB" id="A0A6B2JR05"/>
<comment type="subcellular location">
    <subcellularLocation>
        <location evidence="2">Membrane</location>
        <topology evidence="2">Multi-pass membrane protein</topology>
    </subcellularLocation>
</comment>
<keyword evidence="4 13" id="KW-0645">Protease</keyword>
<comment type="cofactor">
    <cofactor evidence="1 11">
        <name>Zn(2+)</name>
        <dbReference type="ChEBI" id="CHEBI:29105"/>
    </cofactor>
</comment>
<dbReference type="PROSITE" id="PS50106">
    <property type="entry name" value="PDZ"/>
    <property type="match status" value="1"/>
</dbReference>
<keyword evidence="10 11" id="KW-0472">Membrane</keyword>
<keyword evidence="7 11" id="KW-0862">Zinc</keyword>
<dbReference type="InterPro" id="IPR001478">
    <property type="entry name" value="PDZ"/>
</dbReference>
<dbReference type="InterPro" id="IPR008915">
    <property type="entry name" value="Peptidase_M50"/>
</dbReference>
<dbReference type="GO" id="GO:0046872">
    <property type="term" value="F:metal ion binding"/>
    <property type="evidence" value="ECO:0007669"/>
    <property type="project" value="UniProtKB-KW"/>
</dbReference>
<dbReference type="NCBIfam" id="TIGR00054">
    <property type="entry name" value="RIP metalloprotease RseP"/>
    <property type="match status" value="1"/>
</dbReference>
<sequence length="441" mass="46552">MDLTQLLPQTGSVIFTLFFFLVAIVVIVTIHELGHYLVGRWCGIKADVFSVGFGPKLFSRRDKRGTVWQLAAVPLGGYVKFAGDADATSMGHADGAQRGRHTMLGAPLWARALTIAGGPFFNFFLAIAIFAAIFHSEGLPVSPLTVDRVAPLPESFQSELEPGDEVLAIGGVPVPQTPADYFQDLPDGDTLEYRVLRGGQQMTVTGPSLSPPIVGAVNPNSAAFAAGLEEGDVIVGVNGVEVRRFADLVETVGAGEGAPVQLEVWREGEGVQSLELTPRRTDVPSAGGGFETRWLIGIIAGEYFQPMTESPGPFQALGQAVSQLIFVLQTSLSGLWNVVTGAISSCNLSGPVTIAETSGQVASQGAMNFIWFLAIISAGIGMLNLLPVPVLDGGHLVFIGYEALAGRQPSEGALRVFTAIGLTLVMGLMIFALANDIFLCP</sequence>
<evidence type="ECO:0000313" key="14">
    <source>
        <dbReference type="Proteomes" id="UP000474757"/>
    </source>
</evidence>
<reference evidence="13 14" key="1">
    <citation type="submission" date="2020-02" db="EMBL/GenBank/DDBJ databases">
        <title>Pseudoroseicyclus tamarix, sp. nov., isolated from offshore sediment of a Tamarix chinensis forest.</title>
        <authorList>
            <person name="Gai Y."/>
        </authorList>
    </citation>
    <scope>NUCLEOTIDE SEQUENCE [LARGE SCALE GENOMIC DNA]</scope>
    <source>
        <strain evidence="13 14">CLL3-39</strain>
    </source>
</reference>
<evidence type="ECO:0000256" key="8">
    <source>
        <dbReference type="ARBA" id="ARBA00022989"/>
    </source>
</evidence>
<keyword evidence="14" id="KW-1185">Reference proteome</keyword>
<dbReference type="GO" id="GO:0006508">
    <property type="term" value="P:proteolysis"/>
    <property type="evidence" value="ECO:0007669"/>
    <property type="project" value="UniProtKB-KW"/>
</dbReference>
<evidence type="ECO:0000256" key="3">
    <source>
        <dbReference type="ARBA" id="ARBA00007931"/>
    </source>
</evidence>
<keyword evidence="6 11" id="KW-0378">Hydrolase</keyword>
<feature type="domain" description="PDZ" evidence="12">
    <location>
        <begin position="192"/>
        <end position="243"/>
    </location>
</feature>
<keyword evidence="9 11" id="KW-0482">Metalloprotease</keyword>
<dbReference type="Pfam" id="PF02163">
    <property type="entry name" value="Peptidase_M50"/>
    <property type="match status" value="1"/>
</dbReference>
<dbReference type="GO" id="GO:0016020">
    <property type="term" value="C:membrane"/>
    <property type="evidence" value="ECO:0007669"/>
    <property type="project" value="UniProtKB-SubCell"/>
</dbReference>
<dbReference type="GO" id="GO:0004222">
    <property type="term" value="F:metalloendopeptidase activity"/>
    <property type="evidence" value="ECO:0007669"/>
    <property type="project" value="InterPro"/>
</dbReference>
<keyword evidence="8 11" id="KW-1133">Transmembrane helix</keyword>
<name>A0A6B2JR05_9RHOB</name>
<dbReference type="PANTHER" id="PTHR42837">
    <property type="entry name" value="REGULATOR OF SIGMA-E PROTEASE RSEP"/>
    <property type="match status" value="1"/>
</dbReference>
<dbReference type="Gene3D" id="2.30.42.10">
    <property type="match status" value="2"/>
</dbReference>
<dbReference type="EMBL" id="JAAGAB010000002">
    <property type="protein sequence ID" value="NDV00608.1"/>
    <property type="molecule type" value="Genomic_DNA"/>
</dbReference>
<evidence type="ECO:0000256" key="6">
    <source>
        <dbReference type="ARBA" id="ARBA00022801"/>
    </source>
</evidence>
<feature type="transmembrane region" description="Helical" evidence="11">
    <location>
        <begin position="412"/>
        <end position="434"/>
    </location>
</feature>
<evidence type="ECO:0000256" key="10">
    <source>
        <dbReference type="ARBA" id="ARBA00023136"/>
    </source>
</evidence>
<dbReference type="SUPFAM" id="SSF50156">
    <property type="entry name" value="PDZ domain-like"/>
    <property type="match status" value="2"/>
</dbReference>
<comment type="caution">
    <text evidence="13">The sequence shown here is derived from an EMBL/GenBank/DDBJ whole genome shotgun (WGS) entry which is preliminary data.</text>
</comment>
<evidence type="ECO:0000256" key="7">
    <source>
        <dbReference type="ARBA" id="ARBA00022833"/>
    </source>
</evidence>
<protein>
    <recommendedName>
        <fullName evidence="11">Zinc metalloprotease</fullName>
        <ecNumber evidence="11">3.4.24.-</ecNumber>
    </recommendedName>
</protein>
<proteinExistence type="inferred from homology"/>
<gene>
    <name evidence="13" type="primary">rseP</name>
    <name evidence="13" type="ORF">GZA08_06460</name>
</gene>
<evidence type="ECO:0000256" key="11">
    <source>
        <dbReference type="RuleBase" id="RU362031"/>
    </source>
</evidence>
<evidence type="ECO:0000313" key="13">
    <source>
        <dbReference type="EMBL" id="NDV00608.1"/>
    </source>
</evidence>